<dbReference type="SUPFAM" id="SSF52540">
    <property type="entry name" value="P-loop containing nucleoside triphosphate hydrolases"/>
    <property type="match status" value="1"/>
</dbReference>
<dbReference type="Gene3D" id="3.40.50.300">
    <property type="entry name" value="P-loop containing nucleotide triphosphate hydrolases"/>
    <property type="match status" value="1"/>
</dbReference>
<dbReference type="AlphaFoldDB" id="A0A5B7TZC9"/>
<keyword evidence="3" id="KW-1185">Reference proteome</keyword>
<proteinExistence type="predicted"/>
<accession>A0A5B7TZC9</accession>
<organism evidence="2 3">
    <name type="scientific">Aureibaculum algae</name>
    <dbReference type="NCBI Taxonomy" id="2584122"/>
    <lineage>
        <taxon>Bacteria</taxon>
        <taxon>Pseudomonadati</taxon>
        <taxon>Bacteroidota</taxon>
        <taxon>Flavobacteriia</taxon>
        <taxon>Flavobacteriales</taxon>
        <taxon>Flavobacteriaceae</taxon>
        <taxon>Aureibaculum</taxon>
    </lineage>
</organism>
<reference evidence="2 3" key="1">
    <citation type="submission" date="2019-05" db="EMBL/GenBank/DDBJ databases">
        <title>Algicella ahnfeltiae gen. nov., sp. nov., a novel marine bacterium of the family Flavobacteriaceae isolated from a red alga.</title>
        <authorList>
            <person name="Nedashkovskaya O.I."/>
            <person name="Kukhlevskiy A.D."/>
            <person name="Kim S.-G."/>
            <person name="Zhukova N.V."/>
            <person name="Mikhailov V.V."/>
        </authorList>
    </citation>
    <scope>NUCLEOTIDE SEQUENCE [LARGE SCALE GENOMIC DNA]</scope>
    <source>
        <strain evidence="2 3">10Alg115</strain>
    </source>
</reference>
<evidence type="ECO:0000259" key="1">
    <source>
        <dbReference type="SMART" id="SM00382"/>
    </source>
</evidence>
<dbReference type="InterPro" id="IPR003593">
    <property type="entry name" value="AAA+_ATPase"/>
</dbReference>
<gene>
    <name evidence="2" type="ORF">FF125_16915</name>
</gene>
<dbReference type="KEGG" id="fbe:FF125_16915"/>
<evidence type="ECO:0000313" key="3">
    <source>
        <dbReference type="Proteomes" id="UP000306229"/>
    </source>
</evidence>
<sequence>MSNTNFFYVKISCPKEVDELNFYHLLKKLSKGVLEQHTLYNIPNNLHLAKNGDIIIIQIGGDSSNKKKYLKQNIITKYDNYKNGIHAIGFIKNINKDQKEVNINIIGLKSSISKSDLYYFPQFINNLGGTTKGIPNQAGLYELEYSIGLSLIDYLNLNNLLPSEVEELNELNSKNKLYEIAYKNFQSKFSNKKTTNDLIEKLPKKSVEPIKRKPLIDIKNKFIDWINKEDNYKKSYDGLVTELVLDFWNKAYFNNQLFMIDMENLAQSISKIESLILYSDNSEWINYSQATSKGAPMAVLGKNNYLRFLYELSNEIKSNNSLLNQQLAPQIFKSENFKKACEISGLNYPPQLISRYIASLATKPFVLLSGLSGSGKTKIAEAFAKWICESEKQYALVPVGADWTNREPLLGYPNALKDNEYVKPDNDALDLLMRAENDESRPYFLILDEMNLSHVERYFADFLSTMESKNDIPLHKIENEIKNIPKRLKLPPNVFIVGTVNIDETTYMFSPKVLDRANTIEFRVKNKDILSFLKEPNDVDLDSLKGLGSSMGSNFVDIATKKENYELTEKQQHEVYKFFKELQKSGAEFGYRTAFEISKLIFKLEEFGLNSEDDKIDVAIMQKLLPKLHGSRTKLSRTLKPLAEYCLKNVDDDFEDNYFNNFDKIDFEKDVNIKYKLSFEKIMRMYKNAVENGFASYAEA</sequence>
<dbReference type="EMBL" id="CP040749">
    <property type="protein sequence ID" value="QCX40042.1"/>
    <property type="molecule type" value="Genomic_DNA"/>
</dbReference>
<dbReference type="RefSeq" id="WP_138950895.1">
    <property type="nucleotide sequence ID" value="NZ_CP040749.1"/>
</dbReference>
<evidence type="ECO:0000313" key="2">
    <source>
        <dbReference type="EMBL" id="QCX40042.1"/>
    </source>
</evidence>
<dbReference type="OrthoDB" id="9781481at2"/>
<name>A0A5B7TZC9_9FLAO</name>
<dbReference type="Proteomes" id="UP000306229">
    <property type="component" value="Chromosome"/>
</dbReference>
<dbReference type="SMART" id="SM00382">
    <property type="entry name" value="AAA"/>
    <property type="match status" value="1"/>
</dbReference>
<dbReference type="InterPro" id="IPR027417">
    <property type="entry name" value="P-loop_NTPase"/>
</dbReference>
<feature type="domain" description="AAA+ ATPase" evidence="1">
    <location>
        <begin position="362"/>
        <end position="530"/>
    </location>
</feature>
<protein>
    <recommendedName>
        <fullName evidence="1">AAA+ ATPase domain-containing protein</fullName>
    </recommendedName>
</protein>